<comment type="caution">
    <text evidence="1">The sequence shown here is derived from an EMBL/GenBank/DDBJ whole genome shotgun (WGS) entry which is preliminary data.</text>
</comment>
<dbReference type="Proteomes" id="UP001320170">
    <property type="component" value="Unassembled WGS sequence"/>
</dbReference>
<accession>A0ABS8WZN2</accession>
<dbReference type="SUPFAM" id="SSF140860">
    <property type="entry name" value="Pseudo ankyrin repeat-like"/>
    <property type="match status" value="1"/>
</dbReference>
<dbReference type="RefSeq" id="WP_232890324.1">
    <property type="nucleotide sequence ID" value="NZ_JAJSPM010000001.1"/>
</dbReference>
<evidence type="ECO:0008006" key="3">
    <source>
        <dbReference type="Google" id="ProtNLM"/>
    </source>
</evidence>
<organism evidence="1 2">
    <name type="scientific">Legionella resiliens</name>
    <dbReference type="NCBI Taxonomy" id="2905958"/>
    <lineage>
        <taxon>Bacteria</taxon>
        <taxon>Pseudomonadati</taxon>
        <taxon>Pseudomonadota</taxon>
        <taxon>Gammaproteobacteria</taxon>
        <taxon>Legionellales</taxon>
        <taxon>Legionellaceae</taxon>
        <taxon>Legionella</taxon>
    </lineage>
</organism>
<proteinExistence type="predicted"/>
<gene>
    <name evidence="1" type="ORF">LXO92_02040</name>
</gene>
<dbReference type="PANTHER" id="PTHR46586:SF3">
    <property type="entry name" value="ANKYRIN REPEAT-CONTAINING PROTEIN"/>
    <property type="match status" value="1"/>
</dbReference>
<name>A0ABS8WZN2_9GAMM</name>
<dbReference type="InterPro" id="IPR036770">
    <property type="entry name" value="Ankyrin_rpt-contain_sf"/>
</dbReference>
<evidence type="ECO:0000313" key="1">
    <source>
        <dbReference type="EMBL" id="MCE3531154.1"/>
    </source>
</evidence>
<dbReference type="PANTHER" id="PTHR46586">
    <property type="entry name" value="ANKYRIN REPEAT-CONTAINING PROTEIN"/>
    <property type="match status" value="1"/>
</dbReference>
<dbReference type="EMBL" id="JAJTND010000001">
    <property type="protein sequence ID" value="MCE3531154.1"/>
    <property type="molecule type" value="Genomic_DNA"/>
</dbReference>
<keyword evidence="2" id="KW-1185">Reference proteome</keyword>
<dbReference type="Gene3D" id="1.25.40.20">
    <property type="entry name" value="Ankyrin repeat-containing domain"/>
    <property type="match status" value="2"/>
</dbReference>
<reference evidence="1 2" key="1">
    <citation type="journal article" date="2024" name="Pathogens">
        <title>Characterization of a Novel Species of Legionella Isolated from a Healthcare Facility: Legionella resiliens sp. nov.</title>
        <authorList>
            <person name="Cristino S."/>
            <person name="Pascale M.R."/>
            <person name="Marino F."/>
            <person name="Derelitto C."/>
            <person name="Salaris S."/>
            <person name="Orsini M."/>
            <person name="Squarzoni S."/>
            <person name="Grottola A."/>
            <person name="Girolamini L."/>
        </authorList>
    </citation>
    <scope>NUCLEOTIDE SEQUENCE [LARGE SCALE GENOMIC DNA]</scope>
    <source>
        <strain evidence="1 2">8cVS16</strain>
    </source>
</reference>
<dbReference type="InterPro" id="IPR052050">
    <property type="entry name" value="SecEffector_AnkRepeat"/>
</dbReference>
<evidence type="ECO:0000313" key="2">
    <source>
        <dbReference type="Proteomes" id="UP001320170"/>
    </source>
</evidence>
<protein>
    <recommendedName>
        <fullName evidence="3">Ankyrin repeats (3 copies)</fullName>
    </recommendedName>
</protein>
<sequence>MLSKLDQKSESSEKQHPHAVIIPLNLWTEHDVFNHAITETQIELMQAPLTKLLDYRKLIKKVYQNTASSKEEQDRLNRATWVCIALGHPEATSEELWKIGGTLTVSDEDMLFLASAIGNLSLVKAITSKFHLDKLLVMFSYHAYKPFRSTAANGHLAILKHFEDLEDKRSRSVKRDYDIYSWALKEAAENGQIETFRYLEKKAFYPKFTFFEYMAYFFQFIFDNLRLSLTFSLPYLPYQMEEKRKRDYYSESFELAAIKGHLNLLIHIKEQQPSLRVDNKYHTYYQAAINGHLDVLQFMDKQAPQLVENLIKVDGHLTFMLLCKASENGHIKVINHLLTHPEFFKFADDALTFHEYTSPFVVHKLADLKAARRALKKINPHAIFDLTEAHEIKSCFYIICNLIRRDDHRLNDDLCFLLRIPAVKTLVDTAATSNQPNKLLQLAIKKFNQLTVQENEEKQDVDLIGNLNSSPEQHGKTAHLGVFAHKKEPIISSTQPSINQTPSCL</sequence>